<organism evidence="2 3">
    <name type="scientific">Gordonia malaquae NBRC 108250</name>
    <dbReference type="NCBI Taxonomy" id="1223542"/>
    <lineage>
        <taxon>Bacteria</taxon>
        <taxon>Bacillati</taxon>
        <taxon>Actinomycetota</taxon>
        <taxon>Actinomycetes</taxon>
        <taxon>Mycobacteriales</taxon>
        <taxon>Gordoniaceae</taxon>
        <taxon>Gordonia</taxon>
    </lineage>
</organism>
<accession>M3UYZ5</accession>
<dbReference type="EMBL" id="BAOP01000029">
    <property type="protein sequence ID" value="GAC81157.1"/>
    <property type="molecule type" value="Genomic_DNA"/>
</dbReference>
<sequence length="244" mass="27565">MSTKPRRRKNRPTIHDEVDDQRLHAECLARLDELGFSQLRRDHVYDFGWRYWKVGPNGLLASPLVASEYDAPVIVASCHHGHTPPSPECSCGIFYVHDMFHFTDTLDFLSGQPRFDASGIVATWGVALNGHEVDRSAERWGIRPRRTGRYRILGIMTGGPGFDLRKLRETYSCPLVEGINLKHAWAIESLWDETAPESFADVVKGHQSDRESYGTAPELSGLKQRHARESATEAAARLESKARR</sequence>
<evidence type="ECO:0000313" key="2">
    <source>
        <dbReference type="EMBL" id="GAC81157.1"/>
    </source>
</evidence>
<evidence type="ECO:0000256" key="1">
    <source>
        <dbReference type="SAM" id="MobiDB-lite"/>
    </source>
</evidence>
<dbReference type="STRING" id="410332.SAMN04488550_1175"/>
<dbReference type="RefSeq" id="WP_008380703.1">
    <property type="nucleotide sequence ID" value="NZ_BAOP01000029.1"/>
</dbReference>
<name>M3UYZ5_GORML</name>
<evidence type="ECO:0000313" key="3">
    <source>
        <dbReference type="Proteomes" id="UP000035009"/>
    </source>
</evidence>
<feature type="region of interest" description="Disordered" evidence="1">
    <location>
        <begin position="204"/>
        <end position="244"/>
    </location>
</feature>
<dbReference type="eggNOG" id="ENOG5031Z3C">
    <property type="taxonomic scope" value="Bacteria"/>
</dbReference>
<proteinExistence type="predicted"/>
<keyword evidence="3" id="KW-1185">Reference proteome</keyword>
<gene>
    <name evidence="2" type="ORF">GM1_029_00600</name>
</gene>
<dbReference type="OrthoDB" id="9799372at2"/>
<protein>
    <submittedName>
        <fullName evidence="2">Uncharacterized protein</fullName>
    </submittedName>
</protein>
<dbReference type="AlphaFoldDB" id="M3UYZ5"/>
<reference evidence="2 3" key="1">
    <citation type="submission" date="2013-02" db="EMBL/GenBank/DDBJ databases">
        <title>Whole genome shotgun sequence of Gordonia malaquae NBRC 108250.</title>
        <authorList>
            <person name="Yoshida I."/>
            <person name="Hosoyama A."/>
            <person name="Tsuchikane K."/>
            <person name="Ando Y."/>
            <person name="Baba S."/>
            <person name="Ohji S."/>
            <person name="Hamada M."/>
            <person name="Tamura T."/>
            <person name="Yamazoe A."/>
            <person name="Yamazaki S."/>
            <person name="Fujita N."/>
        </authorList>
    </citation>
    <scope>NUCLEOTIDE SEQUENCE [LARGE SCALE GENOMIC DNA]</scope>
    <source>
        <strain evidence="2 3">NBRC 108250</strain>
    </source>
</reference>
<dbReference type="Proteomes" id="UP000035009">
    <property type="component" value="Unassembled WGS sequence"/>
</dbReference>
<feature type="compositionally biased region" description="Basic and acidic residues" evidence="1">
    <location>
        <begin position="227"/>
        <end position="244"/>
    </location>
</feature>
<comment type="caution">
    <text evidence="2">The sequence shown here is derived from an EMBL/GenBank/DDBJ whole genome shotgun (WGS) entry which is preliminary data.</text>
</comment>